<keyword evidence="1" id="KW-0808">Transferase</keyword>
<dbReference type="InterPro" id="IPR050385">
    <property type="entry name" value="Archaeal_FAD_synthase"/>
</dbReference>
<dbReference type="InterPro" id="IPR004821">
    <property type="entry name" value="Cyt_trans-like"/>
</dbReference>
<reference evidence="4" key="1">
    <citation type="journal article" date="2022" name="Res Sq">
        <title>Evolution of multicellular longitudinally dividing oral cavity symbionts (Neisseriaceae).</title>
        <authorList>
            <person name="Nyongesa S."/>
            <person name="Weber P."/>
            <person name="Bernet E."/>
            <person name="Pullido F."/>
            <person name="Nieckarz M."/>
            <person name="Delaby M."/>
            <person name="Nieves C."/>
            <person name="Viehboeck T."/>
            <person name="Krause N."/>
            <person name="Rivera-Millot A."/>
            <person name="Nakamura A."/>
            <person name="Vischer N."/>
            <person name="VanNieuwenhze M."/>
            <person name="Brun Y."/>
            <person name="Cava F."/>
            <person name="Bulgheresi S."/>
            <person name="Veyrier F."/>
        </authorList>
    </citation>
    <scope>NUCLEOTIDE SEQUENCE</scope>
    <source>
        <strain evidence="4">17694</strain>
    </source>
</reference>
<dbReference type="Pfam" id="PF01467">
    <property type="entry name" value="CTP_transf_like"/>
    <property type="match status" value="1"/>
</dbReference>
<evidence type="ECO:0000313" key="4">
    <source>
        <dbReference type="EMBL" id="UOP04749.1"/>
    </source>
</evidence>
<accession>A0A8T9MTY2</accession>
<feature type="domain" description="Cytidyltransferase-like" evidence="3">
    <location>
        <begin position="5"/>
        <end position="123"/>
    </location>
</feature>
<gene>
    <name evidence="4" type="ORF">LVJ77_11360</name>
</gene>
<dbReference type="RefSeq" id="WP_034334464.1">
    <property type="nucleotide sequence ID" value="NZ_CP091521.1"/>
</dbReference>
<organism evidence="4 5">
    <name type="scientific">Conchiformibius kuhniae</name>
    <dbReference type="NCBI Taxonomy" id="211502"/>
    <lineage>
        <taxon>Bacteria</taxon>
        <taxon>Pseudomonadati</taxon>
        <taxon>Pseudomonadota</taxon>
        <taxon>Betaproteobacteria</taxon>
        <taxon>Neisseriales</taxon>
        <taxon>Neisseriaceae</taxon>
        <taxon>Conchiformibius</taxon>
    </lineage>
</organism>
<sequence>MKVVITYGTFDLFHIGHVRLLKRLRMLGDKLIVGVSSDEFNLKKGKKSIFSYEERSEIVNSSKYVDLVFPEYTWEQKREDIIYYNANVFGIGSDWIGKFDDLKDICEVIYLERTEGISSTYIKSVLSLSHI</sequence>
<name>A0A8T9MTY2_9NEIS</name>
<evidence type="ECO:0000256" key="2">
    <source>
        <dbReference type="ARBA" id="ARBA00022695"/>
    </source>
</evidence>
<keyword evidence="2 4" id="KW-0548">Nucleotidyltransferase</keyword>
<keyword evidence="5" id="KW-1185">Reference proteome</keyword>
<protein>
    <submittedName>
        <fullName evidence="4">Adenylyltransferase/cytidyltransferase family protein</fullName>
    </submittedName>
</protein>
<dbReference type="KEGG" id="ckh:LVJ77_11360"/>
<dbReference type="GO" id="GO:0016779">
    <property type="term" value="F:nucleotidyltransferase activity"/>
    <property type="evidence" value="ECO:0007669"/>
    <property type="project" value="UniProtKB-KW"/>
</dbReference>
<dbReference type="EMBL" id="CP091521">
    <property type="protein sequence ID" value="UOP04749.1"/>
    <property type="molecule type" value="Genomic_DNA"/>
</dbReference>
<dbReference type="PANTHER" id="PTHR43793:SF1">
    <property type="entry name" value="FAD SYNTHASE"/>
    <property type="match status" value="1"/>
</dbReference>
<evidence type="ECO:0000313" key="5">
    <source>
        <dbReference type="Proteomes" id="UP000831534"/>
    </source>
</evidence>
<dbReference type="PANTHER" id="PTHR43793">
    <property type="entry name" value="FAD SYNTHASE"/>
    <property type="match status" value="1"/>
</dbReference>
<dbReference type="InterPro" id="IPR014729">
    <property type="entry name" value="Rossmann-like_a/b/a_fold"/>
</dbReference>
<dbReference type="Proteomes" id="UP000831534">
    <property type="component" value="Chromosome"/>
</dbReference>
<evidence type="ECO:0000256" key="1">
    <source>
        <dbReference type="ARBA" id="ARBA00022679"/>
    </source>
</evidence>
<dbReference type="AlphaFoldDB" id="A0A8T9MTY2"/>
<proteinExistence type="predicted"/>
<dbReference type="Gene3D" id="3.40.50.620">
    <property type="entry name" value="HUPs"/>
    <property type="match status" value="1"/>
</dbReference>
<reference evidence="4" key="2">
    <citation type="submission" date="2024-09" db="EMBL/GenBank/DDBJ databases">
        <authorList>
            <person name="Veyrier F.J."/>
        </authorList>
    </citation>
    <scope>NUCLEOTIDE SEQUENCE</scope>
    <source>
        <strain evidence="4">17694</strain>
    </source>
</reference>
<evidence type="ECO:0000259" key="3">
    <source>
        <dbReference type="Pfam" id="PF01467"/>
    </source>
</evidence>
<dbReference type="SUPFAM" id="SSF52374">
    <property type="entry name" value="Nucleotidylyl transferase"/>
    <property type="match status" value="1"/>
</dbReference>
<dbReference type="NCBIfam" id="TIGR00125">
    <property type="entry name" value="cyt_tran_rel"/>
    <property type="match status" value="1"/>
</dbReference>